<dbReference type="GO" id="GO:0003724">
    <property type="term" value="F:RNA helicase activity"/>
    <property type="evidence" value="ECO:0007669"/>
    <property type="project" value="InterPro"/>
</dbReference>
<dbReference type="GO" id="GO:0005727">
    <property type="term" value="C:extrachromosomal circular DNA"/>
    <property type="evidence" value="ECO:0007669"/>
    <property type="project" value="InterPro"/>
</dbReference>
<feature type="domain" description="Plasmid replication protein origin binding" evidence="2">
    <location>
        <begin position="31"/>
        <end position="119"/>
    </location>
</feature>
<dbReference type="GO" id="GO:0006260">
    <property type="term" value="P:DNA replication"/>
    <property type="evidence" value="ECO:0007669"/>
    <property type="project" value="InterPro"/>
</dbReference>
<evidence type="ECO:0000313" key="3">
    <source>
        <dbReference type="EMBL" id="MDG4527303.1"/>
    </source>
</evidence>
<sequence>MKARNVMFTQQVSYLTSGNLTDIIEEIREKMKPKRIAGIIHDKDLDEKGQFVKPHIHIVLQFDSARSLNNIAKLLNQPVQCLEAWRGSVNNAYSYLVHHTQSASNKHIYDPKEVVADFDYIELLEKIRQNVTKQSKINDSVIINNLLDLLYEGAISKKEIEQKLSGSQYAKAKAKIEAVYLKQLENRASEWQKEMREKNEKSIVIWLFGKAGTGKTRLARHYAKQFNEIYFITGSIRDPFQNYQLEPVIILDELRPHQFDYTDLLKLFDPYNEQVMASSRYFDKPIMANIFVITSPYSPYDFFLELRKSRHINAQVDSYQQLMRRLTLVLEVSKQFIEMYNYDKHLGLFLKNGKQKLPNPYYQEEAQNHNETNQFELFKDLTEKGIQDEKI</sequence>
<dbReference type="Pfam" id="PF01719">
    <property type="entry name" value="Rep_OBD"/>
    <property type="match status" value="1"/>
</dbReference>
<evidence type="ECO:0000259" key="1">
    <source>
        <dbReference type="Pfam" id="PF00910"/>
    </source>
</evidence>
<accession>A0A9X4N154</accession>
<dbReference type="AlphaFoldDB" id="A0A9X4N154"/>
<dbReference type="EMBL" id="JANFMP010000021">
    <property type="protein sequence ID" value="MDG4527303.1"/>
    <property type="molecule type" value="Genomic_DNA"/>
</dbReference>
<proteinExistence type="predicted"/>
<evidence type="ECO:0000259" key="2">
    <source>
        <dbReference type="Pfam" id="PF01719"/>
    </source>
</evidence>
<dbReference type="GO" id="GO:0003677">
    <property type="term" value="F:DNA binding"/>
    <property type="evidence" value="ECO:0007669"/>
    <property type="project" value="InterPro"/>
</dbReference>
<comment type="caution">
    <text evidence="3">The sequence shown here is derived from an EMBL/GenBank/DDBJ whole genome shotgun (WGS) entry which is preliminary data.</text>
</comment>
<dbReference type="Gene3D" id="3.40.1310.30">
    <property type="match status" value="1"/>
</dbReference>
<dbReference type="RefSeq" id="WP_277944596.1">
    <property type="nucleotide sequence ID" value="NZ_JANFMO010000023.1"/>
</dbReference>
<dbReference type="InterPro" id="IPR002631">
    <property type="entry name" value="Plasmid_rep_OBD"/>
</dbReference>
<name>A0A9X4N154_STRSU</name>
<dbReference type="InterPro" id="IPR000605">
    <property type="entry name" value="Helicase_SF3_ssDNA/RNA_vir"/>
</dbReference>
<evidence type="ECO:0000313" key="4">
    <source>
        <dbReference type="Proteomes" id="UP001152875"/>
    </source>
</evidence>
<dbReference type="Gene3D" id="3.40.50.300">
    <property type="entry name" value="P-loop containing nucleotide triphosphate hydrolases"/>
    <property type="match status" value="1"/>
</dbReference>
<dbReference type="GO" id="GO:0003723">
    <property type="term" value="F:RNA binding"/>
    <property type="evidence" value="ECO:0007669"/>
    <property type="project" value="InterPro"/>
</dbReference>
<dbReference type="GO" id="GO:0003916">
    <property type="term" value="F:DNA topoisomerase activity"/>
    <property type="evidence" value="ECO:0007669"/>
    <property type="project" value="InterPro"/>
</dbReference>
<gene>
    <name evidence="3" type="ORF">NOL13_07835</name>
</gene>
<organism evidence="3 4">
    <name type="scientific">Streptococcus suis</name>
    <dbReference type="NCBI Taxonomy" id="1307"/>
    <lineage>
        <taxon>Bacteria</taxon>
        <taxon>Bacillati</taxon>
        <taxon>Bacillota</taxon>
        <taxon>Bacilli</taxon>
        <taxon>Lactobacillales</taxon>
        <taxon>Streptococcaceae</taxon>
        <taxon>Streptococcus</taxon>
    </lineage>
</organism>
<dbReference type="SUPFAM" id="SSF52540">
    <property type="entry name" value="P-loop containing nucleoside triphosphate hydrolases"/>
    <property type="match status" value="1"/>
</dbReference>
<dbReference type="Pfam" id="PF00910">
    <property type="entry name" value="RNA_helicase"/>
    <property type="match status" value="1"/>
</dbReference>
<reference evidence="3" key="1">
    <citation type="submission" date="2022-07" db="EMBL/GenBank/DDBJ databases">
        <title>Whole Genome Sequencing of Streptococcus suis.</title>
        <authorList>
            <person name="Dai X."/>
            <person name="Huang J."/>
            <person name="Wang L."/>
        </authorList>
    </citation>
    <scope>NUCLEOTIDE SEQUENCE</scope>
    <source>
        <strain evidence="3">XNB2</strain>
    </source>
</reference>
<dbReference type="InterPro" id="IPR027417">
    <property type="entry name" value="P-loop_NTPase"/>
</dbReference>
<feature type="domain" description="Helicase superfamily 3 single-stranded DNA/RNA virus" evidence="1">
    <location>
        <begin position="205"/>
        <end position="269"/>
    </location>
</feature>
<dbReference type="Proteomes" id="UP001152875">
    <property type="component" value="Unassembled WGS sequence"/>
</dbReference>
<protein>
    <submittedName>
        <fullName evidence="3">Rep family protein</fullName>
    </submittedName>
</protein>